<reference evidence="3" key="1">
    <citation type="submission" date="2022-02" db="EMBL/GenBank/DDBJ databases">
        <title>Atlantic sturgeon de novo genome assembly.</title>
        <authorList>
            <person name="Stock M."/>
            <person name="Klopp C."/>
            <person name="Guiguen Y."/>
            <person name="Cabau C."/>
            <person name="Parinello H."/>
            <person name="Santidrian Yebra-Pimentel E."/>
            <person name="Kuhl H."/>
            <person name="Dirks R.P."/>
            <person name="Guessner J."/>
            <person name="Wuertz S."/>
            <person name="Du K."/>
            <person name="Schartl M."/>
        </authorList>
    </citation>
    <scope>NUCLEOTIDE SEQUENCE</scope>
    <source>
        <strain evidence="3">STURGEONOMICS-FGT-2020</strain>
        <tissue evidence="3">Whole blood</tissue>
    </source>
</reference>
<feature type="region of interest" description="Disordered" evidence="2">
    <location>
        <begin position="36"/>
        <end position="80"/>
    </location>
</feature>
<dbReference type="GO" id="GO:0008285">
    <property type="term" value="P:negative regulation of cell population proliferation"/>
    <property type="evidence" value="ECO:0007669"/>
    <property type="project" value="TreeGrafter"/>
</dbReference>
<name>A0AAD8CIA0_ACIOX</name>
<protein>
    <submittedName>
        <fullName evidence="3">Nuclear protein 1b isoform X1</fullName>
    </submittedName>
</protein>
<dbReference type="Proteomes" id="UP001230051">
    <property type="component" value="Unassembled WGS sequence"/>
</dbReference>
<sequence length="110" mass="13096">MSSFVEVNNLQPTWFEGEYFDQYEYYNLSERYCVASSRKGRSKKEARENTNRPNPAGHERKLKRERGSIADPHGQTNSLLTHCRELDLNEKGSERWMREKRPALKDWNPF</sequence>
<dbReference type="PANTHER" id="PTHR17149">
    <property type="entry name" value="NUCLEAR PROTEIN 1 AND 2"/>
    <property type="match status" value="1"/>
</dbReference>
<accession>A0AAD8CIA0</accession>
<evidence type="ECO:0000313" key="3">
    <source>
        <dbReference type="EMBL" id="KAK1151994.1"/>
    </source>
</evidence>
<dbReference type="InterPro" id="IPR018792">
    <property type="entry name" value="NUPR1-like"/>
</dbReference>
<proteinExistence type="inferred from homology"/>
<organism evidence="3 4">
    <name type="scientific">Acipenser oxyrinchus oxyrinchus</name>
    <dbReference type="NCBI Taxonomy" id="40147"/>
    <lineage>
        <taxon>Eukaryota</taxon>
        <taxon>Metazoa</taxon>
        <taxon>Chordata</taxon>
        <taxon>Craniata</taxon>
        <taxon>Vertebrata</taxon>
        <taxon>Euteleostomi</taxon>
        <taxon>Actinopterygii</taxon>
        <taxon>Chondrostei</taxon>
        <taxon>Acipenseriformes</taxon>
        <taxon>Acipenseridae</taxon>
        <taxon>Acipenser</taxon>
    </lineage>
</organism>
<comment type="similarity">
    <text evidence="1">Belongs to the NUPR family.</text>
</comment>
<evidence type="ECO:0000256" key="2">
    <source>
        <dbReference type="SAM" id="MobiDB-lite"/>
    </source>
</evidence>
<dbReference type="EMBL" id="JAGXEW010000049">
    <property type="protein sequence ID" value="KAK1151994.1"/>
    <property type="molecule type" value="Genomic_DNA"/>
</dbReference>
<gene>
    <name evidence="3" type="primary">Nupr1</name>
    <name evidence="3" type="ORF">AOXY_G31866</name>
</gene>
<evidence type="ECO:0000256" key="1">
    <source>
        <dbReference type="ARBA" id="ARBA00009380"/>
    </source>
</evidence>
<dbReference type="PANTHER" id="PTHR17149:SF6">
    <property type="entry name" value="NUCLEAR PROTEIN 1"/>
    <property type="match status" value="1"/>
</dbReference>
<dbReference type="GO" id="GO:0045786">
    <property type="term" value="P:negative regulation of cell cycle"/>
    <property type="evidence" value="ECO:0007669"/>
    <property type="project" value="TreeGrafter"/>
</dbReference>
<dbReference type="GO" id="GO:0006357">
    <property type="term" value="P:regulation of transcription by RNA polymerase II"/>
    <property type="evidence" value="ECO:0007669"/>
    <property type="project" value="TreeGrafter"/>
</dbReference>
<dbReference type="AlphaFoldDB" id="A0AAD8CIA0"/>
<comment type="caution">
    <text evidence="3">The sequence shown here is derived from an EMBL/GenBank/DDBJ whole genome shotgun (WGS) entry which is preliminary data.</text>
</comment>
<keyword evidence="4" id="KW-1185">Reference proteome</keyword>
<evidence type="ECO:0000313" key="4">
    <source>
        <dbReference type="Proteomes" id="UP001230051"/>
    </source>
</evidence>
<dbReference type="Pfam" id="PF10195">
    <property type="entry name" value="Phospho_p8"/>
    <property type="match status" value="1"/>
</dbReference>
<dbReference type="GO" id="GO:0005634">
    <property type="term" value="C:nucleus"/>
    <property type="evidence" value="ECO:0007669"/>
    <property type="project" value="TreeGrafter"/>
</dbReference>